<gene>
    <name evidence="2" type="ORF">CBJ15_22415</name>
</gene>
<feature type="transmembrane region" description="Helical" evidence="1">
    <location>
        <begin position="207"/>
        <end position="224"/>
    </location>
</feature>
<keyword evidence="1" id="KW-0812">Transmembrane</keyword>
<reference evidence="2" key="1">
    <citation type="submission" date="2018-08" db="EMBL/GenBank/DDBJ databases">
        <authorList>
            <consortium name="GenomeTrakr network: Whole genome sequencing for foodborne pathogen traceback"/>
        </authorList>
    </citation>
    <scope>NUCLEOTIDE SEQUENCE</scope>
    <source>
        <strain evidence="2">CFSAN064236</strain>
    </source>
</reference>
<proteinExistence type="predicted"/>
<comment type="caution">
    <text evidence="2">The sequence shown here is derived from an EMBL/GenBank/DDBJ whole genome shotgun (WGS) entry which is preliminary data.</text>
</comment>
<evidence type="ECO:0000256" key="1">
    <source>
        <dbReference type="SAM" id="Phobius"/>
    </source>
</evidence>
<keyword evidence="1" id="KW-1133">Transmembrane helix</keyword>
<accession>A0A5W9CT34</accession>
<keyword evidence="1" id="KW-0472">Membrane</keyword>
<evidence type="ECO:0000313" key="2">
    <source>
        <dbReference type="EMBL" id="EBY3183135.1"/>
    </source>
</evidence>
<name>A0A5W9CT34_SALRU</name>
<organism evidence="2">
    <name type="scientific">Salmonella rubislaw</name>
    <dbReference type="NCBI Taxonomy" id="598"/>
    <lineage>
        <taxon>Bacteria</taxon>
        <taxon>Pseudomonadati</taxon>
        <taxon>Pseudomonadota</taxon>
        <taxon>Gammaproteobacteria</taxon>
        <taxon>Enterobacterales</taxon>
        <taxon>Enterobacteriaceae</taxon>
        <taxon>Salmonella</taxon>
    </lineage>
</organism>
<protein>
    <submittedName>
        <fullName evidence="2">Uncharacterized protein</fullName>
    </submittedName>
</protein>
<feature type="transmembrane region" description="Helical" evidence="1">
    <location>
        <begin position="180"/>
        <end position="201"/>
    </location>
</feature>
<dbReference type="EMBL" id="AAHNTO010000022">
    <property type="protein sequence ID" value="EBY3183135.1"/>
    <property type="molecule type" value="Genomic_DNA"/>
</dbReference>
<feature type="transmembrane region" description="Helical" evidence="1">
    <location>
        <begin position="150"/>
        <end position="171"/>
    </location>
</feature>
<dbReference type="AlphaFoldDB" id="A0A5W9CT34"/>
<sequence length="232" mass="25882">MDDLEELLSKSKDDYMDAISSFDKNKNKDNLILCMRKGTKYFNKAEKAVSQSKIDGKHNDGLWVTDLAESCEAILGSYLKHIMFLEFHNDLIDGAYSKPTDHACSNMQRMVKKYSAKNVSDKLRADFLAAELPTKGFDVEEAEDKNKMDVYLPVGVGIFLMIITLIMAMIIKNPSPTQFFIIRGVFALSCAAVGSCIPGWLKVNINGYVKAGGAIALILIFWFFNPPAILMS</sequence>